<evidence type="ECO:0000313" key="8">
    <source>
        <dbReference type="Proteomes" id="UP000749311"/>
    </source>
</evidence>
<feature type="domain" description="Amidohydrolase-related" evidence="6">
    <location>
        <begin position="275"/>
        <end position="413"/>
    </location>
</feature>
<dbReference type="InterPro" id="IPR006680">
    <property type="entry name" value="Amidohydro-rel"/>
</dbReference>
<proteinExistence type="inferred from homology"/>
<keyword evidence="3 5" id="KW-0378">Hydrolase</keyword>
<dbReference type="Gene3D" id="3.20.20.140">
    <property type="entry name" value="Metal-dependent hydrolases"/>
    <property type="match status" value="1"/>
</dbReference>
<evidence type="ECO:0000313" key="7">
    <source>
        <dbReference type="EMBL" id="NIH58864.1"/>
    </source>
</evidence>
<sequence length="416" mass="42090">MTGVETIAVPRQEEPAGTIVLRGRVVTPEEVIDDGVVELRGGLIGYVGPAAGATTAGTIPAGRPVTILPGLVDVHCHGGGGEGFPDATTAEQAMTAVREHRRHGTTSLVASLVTAAPETLRTRVALLSGLAEAGELAGIHCEGPFLSTARCGAQDPALIQCPDADLTRELIELGRGHLVTMTVAPEAPGALDDGGVVDTLIDGGALPSYGHTDAGHGETARGIARACQRLAADPSARSTRPTITHLFNGMRPLAHREEGPVLDALSAASGGQVVVELIGDGVHLHPAVVREVFGMVGADGIVLVTDAMAAAGMADGAYRLGSMAVVVRDGVARLDDGNGNGGAIAGGTAHLIDVVRSTVAGGVGLVEAVRSASVTPARVLGRTDVGALRTGMRADVVVTDADLRVEQVYRGGTLVG</sequence>
<dbReference type="GO" id="GO:0008448">
    <property type="term" value="F:N-acetylglucosamine-6-phosphate deacetylase activity"/>
    <property type="evidence" value="ECO:0007669"/>
    <property type="project" value="UniProtKB-EC"/>
</dbReference>
<dbReference type="SUPFAM" id="SSF51338">
    <property type="entry name" value="Composite domain of metallo-dependent hydrolases"/>
    <property type="match status" value="1"/>
</dbReference>
<dbReference type="Gene3D" id="2.30.40.10">
    <property type="entry name" value="Urease, subunit C, domain 1"/>
    <property type="match status" value="1"/>
</dbReference>
<dbReference type="RefSeq" id="WP_167172175.1">
    <property type="nucleotide sequence ID" value="NZ_BAAAOO010000006.1"/>
</dbReference>
<name>A0ABX0SKB8_9ACTN</name>
<dbReference type="InterPro" id="IPR011059">
    <property type="entry name" value="Metal-dep_hydrolase_composite"/>
</dbReference>
<evidence type="ECO:0000259" key="6">
    <source>
        <dbReference type="Pfam" id="PF01979"/>
    </source>
</evidence>
<comment type="similarity">
    <text evidence="1 5">Belongs to the metallo-dependent hydrolases superfamily. NagA family.</text>
</comment>
<evidence type="ECO:0000256" key="4">
    <source>
        <dbReference type="ARBA" id="ARBA00023277"/>
    </source>
</evidence>
<gene>
    <name evidence="7" type="ORF">FB473_003566</name>
</gene>
<dbReference type="PANTHER" id="PTHR11113">
    <property type="entry name" value="N-ACETYLGLUCOSAMINE-6-PHOSPHATE DEACETYLASE"/>
    <property type="match status" value="1"/>
</dbReference>
<evidence type="ECO:0000256" key="5">
    <source>
        <dbReference type="PIRNR" id="PIRNR038994"/>
    </source>
</evidence>
<keyword evidence="2" id="KW-0479">Metal-binding</keyword>
<protein>
    <submittedName>
        <fullName evidence="7">N-acetylglucosamine-6-phosphate deacetylase</fullName>
        <ecNumber evidence="7">3.5.1.25</ecNumber>
    </submittedName>
</protein>
<evidence type="ECO:0000256" key="3">
    <source>
        <dbReference type="ARBA" id="ARBA00022801"/>
    </source>
</evidence>
<keyword evidence="4 5" id="KW-0119">Carbohydrate metabolism</keyword>
<evidence type="ECO:0000256" key="2">
    <source>
        <dbReference type="ARBA" id="ARBA00022723"/>
    </source>
</evidence>
<evidence type="ECO:0000256" key="1">
    <source>
        <dbReference type="ARBA" id="ARBA00010716"/>
    </source>
</evidence>
<dbReference type="SUPFAM" id="SSF51556">
    <property type="entry name" value="Metallo-dependent hydrolases"/>
    <property type="match status" value="1"/>
</dbReference>
<dbReference type="InterPro" id="IPR003764">
    <property type="entry name" value="GlcNAc_6-P_deAcase"/>
</dbReference>
<reference evidence="7 8" key="1">
    <citation type="submission" date="2020-02" db="EMBL/GenBank/DDBJ databases">
        <title>Sequencing the genomes of 1000 actinobacteria strains.</title>
        <authorList>
            <person name="Klenk H.-P."/>
        </authorList>
    </citation>
    <scope>NUCLEOTIDE SEQUENCE [LARGE SCALE GENOMIC DNA]</scope>
    <source>
        <strain evidence="7 8">DSM 19609</strain>
    </source>
</reference>
<accession>A0ABX0SKB8</accession>
<dbReference type="Pfam" id="PF01979">
    <property type="entry name" value="Amidohydro_1"/>
    <property type="match status" value="2"/>
</dbReference>
<dbReference type="PANTHER" id="PTHR11113:SF14">
    <property type="entry name" value="N-ACETYLGLUCOSAMINE-6-PHOSPHATE DEACETYLASE"/>
    <property type="match status" value="1"/>
</dbReference>
<dbReference type="Proteomes" id="UP000749311">
    <property type="component" value="Unassembled WGS sequence"/>
</dbReference>
<feature type="domain" description="Amidohydrolase-related" evidence="6">
    <location>
        <begin position="66"/>
        <end position="190"/>
    </location>
</feature>
<keyword evidence="8" id="KW-1185">Reference proteome</keyword>
<dbReference type="InterPro" id="IPR032466">
    <property type="entry name" value="Metal_Hydrolase"/>
</dbReference>
<dbReference type="EC" id="3.5.1.25" evidence="7"/>
<organism evidence="7 8">
    <name type="scientific">Brooklawnia cerclae</name>
    <dbReference type="NCBI Taxonomy" id="349934"/>
    <lineage>
        <taxon>Bacteria</taxon>
        <taxon>Bacillati</taxon>
        <taxon>Actinomycetota</taxon>
        <taxon>Actinomycetes</taxon>
        <taxon>Propionibacteriales</taxon>
        <taxon>Propionibacteriaceae</taxon>
        <taxon>Brooklawnia</taxon>
    </lineage>
</organism>
<comment type="caution">
    <text evidence="7">The sequence shown here is derived from an EMBL/GenBank/DDBJ whole genome shotgun (WGS) entry which is preliminary data.</text>
</comment>
<dbReference type="PIRSF" id="PIRSF038994">
    <property type="entry name" value="NagA"/>
    <property type="match status" value="1"/>
</dbReference>
<dbReference type="EMBL" id="JAAMOZ010000006">
    <property type="protein sequence ID" value="NIH58864.1"/>
    <property type="molecule type" value="Genomic_DNA"/>
</dbReference>